<gene>
    <name evidence="1" type="ORF">V7S43_010105</name>
</gene>
<dbReference type="AlphaFoldDB" id="A0ABD3FDV4"/>
<name>A0ABD3FDV4_9STRA</name>
<organism evidence="1 2">
    <name type="scientific">Phytophthora oleae</name>
    <dbReference type="NCBI Taxonomy" id="2107226"/>
    <lineage>
        <taxon>Eukaryota</taxon>
        <taxon>Sar</taxon>
        <taxon>Stramenopiles</taxon>
        <taxon>Oomycota</taxon>
        <taxon>Peronosporomycetes</taxon>
        <taxon>Peronosporales</taxon>
        <taxon>Peronosporaceae</taxon>
        <taxon>Phytophthora</taxon>
    </lineage>
</organism>
<dbReference type="Proteomes" id="UP001632037">
    <property type="component" value="Unassembled WGS sequence"/>
</dbReference>
<evidence type="ECO:0000313" key="2">
    <source>
        <dbReference type="Proteomes" id="UP001632037"/>
    </source>
</evidence>
<keyword evidence="2" id="KW-1185">Reference proteome</keyword>
<sequence>MHSWYDGLMVAVPVMNISIRDISEVRDNGNGNRYKVDLIVRAIDEAYAKLISMRLKEGFDVLEGGLAKRTFVYIQDPKVFRECIEWKWENTDKKWKDYYS</sequence>
<comment type="caution">
    <text evidence="1">The sequence shown here is derived from an EMBL/GenBank/DDBJ whole genome shotgun (WGS) entry which is preliminary data.</text>
</comment>
<protein>
    <submittedName>
        <fullName evidence="1">Uncharacterized protein</fullName>
    </submittedName>
</protein>
<reference evidence="1 2" key="1">
    <citation type="submission" date="2024-09" db="EMBL/GenBank/DDBJ databases">
        <title>Genome sequencing and assembly of Phytophthora oleae, isolate VK10A, causative agent of rot of olive drupes.</title>
        <authorList>
            <person name="Conti Taguali S."/>
            <person name="Riolo M."/>
            <person name="La Spada F."/>
            <person name="Cacciola S.O."/>
            <person name="Dionisio G."/>
        </authorList>
    </citation>
    <scope>NUCLEOTIDE SEQUENCE [LARGE SCALE GENOMIC DNA]</scope>
    <source>
        <strain evidence="1 2">VK10A</strain>
    </source>
</reference>
<dbReference type="EMBL" id="JBIMZQ010000022">
    <property type="protein sequence ID" value="KAL3664928.1"/>
    <property type="molecule type" value="Genomic_DNA"/>
</dbReference>
<proteinExistence type="predicted"/>
<evidence type="ECO:0000313" key="1">
    <source>
        <dbReference type="EMBL" id="KAL3664928.1"/>
    </source>
</evidence>
<accession>A0ABD3FDV4</accession>